<keyword evidence="11" id="KW-1185">Reference proteome</keyword>
<sequence length="223" mass="25409">MPHLSRSEDVWPDFIVFEGLDGAGTTTQAQRLTEYLGREGQAEFTCEPTDFATGTVIRRLLKGPEYVRPETLALLFAADRNEHLFRPNQGIKDRLAAGHVVVCDRYLFSSLAYQGYLAETGLVERLNAGFPLPQHLFFIDTSLDEAHRRISLREERDSLETREIQEQVALRYRRVIRDFSLLPPVQRGDMKIHTLSGDRSEDDIFHDVLAALSLEEHRPEGGT</sequence>
<dbReference type="EMBL" id="FTMS01000002">
    <property type="protein sequence ID" value="SIQ00877.1"/>
    <property type="molecule type" value="Genomic_DNA"/>
</dbReference>
<keyword evidence="5 8" id="KW-0418">Kinase</keyword>
<organism evidence="10 11">
    <name type="scientific">Alkalispirochaeta americana</name>
    <dbReference type="NCBI Taxonomy" id="159291"/>
    <lineage>
        <taxon>Bacteria</taxon>
        <taxon>Pseudomonadati</taxon>
        <taxon>Spirochaetota</taxon>
        <taxon>Spirochaetia</taxon>
        <taxon>Spirochaetales</taxon>
        <taxon>Spirochaetaceae</taxon>
        <taxon>Alkalispirochaeta</taxon>
    </lineage>
</organism>
<keyword evidence="6 8" id="KW-0067">ATP-binding</keyword>
<keyword evidence="3 8" id="KW-0545">Nucleotide biosynthesis</keyword>
<dbReference type="NCBIfam" id="TIGR00041">
    <property type="entry name" value="DTMP_kinase"/>
    <property type="match status" value="1"/>
</dbReference>
<dbReference type="Proteomes" id="UP000186400">
    <property type="component" value="Unassembled WGS sequence"/>
</dbReference>
<dbReference type="PANTHER" id="PTHR10344">
    <property type="entry name" value="THYMIDYLATE KINASE"/>
    <property type="match status" value="1"/>
</dbReference>
<keyword evidence="4 8" id="KW-0547">Nucleotide-binding</keyword>
<gene>
    <name evidence="8" type="primary">tmk</name>
    <name evidence="10" type="ORF">SAMN05920897_102191</name>
</gene>
<dbReference type="AlphaFoldDB" id="A0A1N6P9E0"/>
<dbReference type="InterPro" id="IPR039430">
    <property type="entry name" value="Thymidylate_kin-like_dom"/>
</dbReference>
<dbReference type="PROSITE" id="PS01331">
    <property type="entry name" value="THYMIDYLATE_KINASE"/>
    <property type="match status" value="1"/>
</dbReference>
<name>A0A1N6P9E0_9SPIO</name>
<dbReference type="EC" id="2.7.4.9" evidence="8"/>
<comment type="similarity">
    <text evidence="1 8">Belongs to the thymidylate kinase family.</text>
</comment>
<accession>A0A1N6P9E0</accession>
<evidence type="ECO:0000256" key="2">
    <source>
        <dbReference type="ARBA" id="ARBA00022679"/>
    </source>
</evidence>
<dbReference type="PANTHER" id="PTHR10344:SF4">
    <property type="entry name" value="UMP-CMP KINASE 2, MITOCHONDRIAL"/>
    <property type="match status" value="1"/>
</dbReference>
<evidence type="ECO:0000256" key="6">
    <source>
        <dbReference type="ARBA" id="ARBA00022840"/>
    </source>
</evidence>
<dbReference type="OrthoDB" id="9774907at2"/>
<dbReference type="RefSeq" id="WP_076487729.1">
    <property type="nucleotide sequence ID" value="NZ_FTMS01000002.1"/>
</dbReference>
<evidence type="ECO:0000256" key="3">
    <source>
        <dbReference type="ARBA" id="ARBA00022727"/>
    </source>
</evidence>
<dbReference type="GO" id="GO:0006227">
    <property type="term" value="P:dUDP biosynthetic process"/>
    <property type="evidence" value="ECO:0007669"/>
    <property type="project" value="TreeGrafter"/>
</dbReference>
<evidence type="ECO:0000256" key="4">
    <source>
        <dbReference type="ARBA" id="ARBA00022741"/>
    </source>
</evidence>
<dbReference type="Pfam" id="PF02223">
    <property type="entry name" value="Thymidylate_kin"/>
    <property type="match status" value="1"/>
</dbReference>
<evidence type="ECO:0000313" key="10">
    <source>
        <dbReference type="EMBL" id="SIQ00877.1"/>
    </source>
</evidence>
<comment type="catalytic activity">
    <reaction evidence="7 8">
        <text>dTMP + ATP = dTDP + ADP</text>
        <dbReference type="Rhea" id="RHEA:13517"/>
        <dbReference type="ChEBI" id="CHEBI:30616"/>
        <dbReference type="ChEBI" id="CHEBI:58369"/>
        <dbReference type="ChEBI" id="CHEBI:63528"/>
        <dbReference type="ChEBI" id="CHEBI:456216"/>
        <dbReference type="EC" id="2.7.4.9"/>
    </reaction>
</comment>
<evidence type="ECO:0000256" key="5">
    <source>
        <dbReference type="ARBA" id="ARBA00022777"/>
    </source>
</evidence>
<evidence type="ECO:0000313" key="11">
    <source>
        <dbReference type="Proteomes" id="UP000186400"/>
    </source>
</evidence>
<keyword evidence="2 8" id="KW-0808">Transferase</keyword>
<feature type="domain" description="Thymidylate kinase-like" evidence="9">
    <location>
        <begin position="17"/>
        <end position="177"/>
    </location>
</feature>
<dbReference type="InterPro" id="IPR018095">
    <property type="entry name" value="Thymidylate_kin_CS"/>
</dbReference>
<evidence type="ECO:0000256" key="7">
    <source>
        <dbReference type="ARBA" id="ARBA00048743"/>
    </source>
</evidence>
<comment type="function">
    <text evidence="8">Phosphorylation of dTMP to form dTDP in both de novo and salvage pathways of dTTP synthesis.</text>
</comment>
<dbReference type="GO" id="GO:0006235">
    <property type="term" value="P:dTTP biosynthetic process"/>
    <property type="evidence" value="ECO:0007669"/>
    <property type="project" value="UniProtKB-UniRule"/>
</dbReference>
<evidence type="ECO:0000256" key="8">
    <source>
        <dbReference type="HAMAP-Rule" id="MF_00165"/>
    </source>
</evidence>
<dbReference type="HAMAP" id="MF_00165">
    <property type="entry name" value="Thymidylate_kinase"/>
    <property type="match status" value="1"/>
</dbReference>
<dbReference type="SUPFAM" id="SSF52540">
    <property type="entry name" value="P-loop containing nucleoside triphosphate hydrolases"/>
    <property type="match status" value="1"/>
</dbReference>
<dbReference type="GO" id="GO:0006233">
    <property type="term" value="P:dTDP biosynthetic process"/>
    <property type="evidence" value="ECO:0007669"/>
    <property type="project" value="InterPro"/>
</dbReference>
<reference evidence="10 11" key="1">
    <citation type="submission" date="2017-01" db="EMBL/GenBank/DDBJ databases">
        <authorList>
            <person name="Mah S.A."/>
            <person name="Swanson W.J."/>
            <person name="Moy G.W."/>
            <person name="Vacquier V.D."/>
        </authorList>
    </citation>
    <scope>NUCLEOTIDE SEQUENCE [LARGE SCALE GENOMIC DNA]</scope>
    <source>
        <strain evidence="10 11">ASpG1</strain>
    </source>
</reference>
<dbReference type="InterPro" id="IPR027417">
    <property type="entry name" value="P-loop_NTPase"/>
</dbReference>
<dbReference type="InterPro" id="IPR018094">
    <property type="entry name" value="Thymidylate_kinase"/>
</dbReference>
<protein>
    <recommendedName>
        <fullName evidence="8">Thymidylate kinase</fullName>
        <ecNumber evidence="8">2.7.4.9</ecNumber>
    </recommendedName>
    <alternativeName>
        <fullName evidence="8">dTMP kinase</fullName>
    </alternativeName>
</protein>
<comment type="caution">
    <text evidence="8">Lacks conserved residue(s) required for the propagation of feature annotation.</text>
</comment>
<dbReference type="STRING" id="159291.SAMN05920897_102191"/>
<dbReference type="GO" id="GO:0005524">
    <property type="term" value="F:ATP binding"/>
    <property type="evidence" value="ECO:0007669"/>
    <property type="project" value="UniProtKB-UniRule"/>
</dbReference>
<dbReference type="CDD" id="cd01672">
    <property type="entry name" value="TMPK"/>
    <property type="match status" value="1"/>
</dbReference>
<dbReference type="GO" id="GO:0005737">
    <property type="term" value="C:cytoplasm"/>
    <property type="evidence" value="ECO:0007669"/>
    <property type="project" value="TreeGrafter"/>
</dbReference>
<dbReference type="GO" id="GO:0004798">
    <property type="term" value="F:dTMP kinase activity"/>
    <property type="evidence" value="ECO:0007669"/>
    <property type="project" value="UniProtKB-UniRule"/>
</dbReference>
<proteinExistence type="inferred from homology"/>
<evidence type="ECO:0000256" key="1">
    <source>
        <dbReference type="ARBA" id="ARBA00009776"/>
    </source>
</evidence>
<dbReference type="Gene3D" id="3.40.50.300">
    <property type="entry name" value="P-loop containing nucleotide triphosphate hydrolases"/>
    <property type="match status" value="1"/>
</dbReference>
<evidence type="ECO:0000259" key="9">
    <source>
        <dbReference type="Pfam" id="PF02223"/>
    </source>
</evidence>